<reference evidence="2" key="2">
    <citation type="submission" date="2025-09" db="UniProtKB">
        <authorList>
            <consortium name="Ensembl"/>
        </authorList>
    </citation>
    <scope>IDENTIFICATION</scope>
</reference>
<sequence length="106" mass="11519">MLSVSLCPGFQIVGGETSGRKDLGTIVSAITPGGPADVNGCLKPDRLISVNDVYVEGLSHAATVEILQNAPDDVKLIVSQPKERLYKGKCGMFLTFWRQIFFLHNK</sequence>
<protein>
    <recommendedName>
        <fullName evidence="1">PDZ domain-containing protein</fullName>
    </recommendedName>
</protein>
<evidence type="ECO:0000313" key="3">
    <source>
        <dbReference type="Proteomes" id="UP000261520"/>
    </source>
</evidence>
<organism evidence="2 3">
    <name type="scientific">Periophthalmus magnuspinnatus</name>
    <dbReference type="NCBI Taxonomy" id="409849"/>
    <lineage>
        <taxon>Eukaryota</taxon>
        <taxon>Metazoa</taxon>
        <taxon>Chordata</taxon>
        <taxon>Craniata</taxon>
        <taxon>Vertebrata</taxon>
        <taxon>Euteleostomi</taxon>
        <taxon>Actinopterygii</taxon>
        <taxon>Neopterygii</taxon>
        <taxon>Teleostei</taxon>
        <taxon>Neoteleostei</taxon>
        <taxon>Acanthomorphata</taxon>
        <taxon>Gobiaria</taxon>
        <taxon>Gobiiformes</taxon>
        <taxon>Gobioidei</taxon>
        <taxon>Gobiidae</taxon>
        <taxon>Oxudercinae</taxon>
        <taxon>Periophthalmus</taxon>
    </lineage>
</organism>
<dbReference type="InterPro" id="IPR036034">
    <property type="entry name" value="PDZ_sf"/>
</dbReference>
<evidence type="ECO:0000259" key="1">
    <source>
        <dbReference type="PROSITE" id="PS50106"/>
    </source>
</evidence>
<dbReference type="Pfam" id="PF00595">
    <property type="entry name" value="PDZ"/>
    <property type="match status" value="1"/>
</dbReference>
<dbReference type="Proteomes" id="UP000261520">
    <property type="component" value="Unplaced"/>
</dbReference>
<dbReference type="GO" id="GO:0005737">
    <property type="term" value="C:cytoplasm"/>
    <property type="evidence" value="ECO:0007669"/>
    <property type="project" value="TreeGrafter"/>
</dbReference>
<accession>A0A3B3Z7C7</accession>
<dbReference type="AlphaFoldDB" id="A0A3B3Z7C7"/>
<dbReference type="PANTHER" id="PTHR46900:SF1">
    <property type="entry name" value="TYROSINE-PROTEIN PHOSPHATASE NON-RECEPTOR TYPE 13"/>
    <property type="match status" value="1"/>
</dbReference>
<feature type="domain" description="PDZ" evidence="1">
    <location>
        <begin position="9"/>
        <end position="82"/>
    </location>
</feature>
<dbReference type="SUPFAM" id="SSF50156">
    <property type="entry name" value="PDZ domain-like"/>
    <property type="match status" value="1"/>
</dbReference>
<reference evidence="2" key="1">
    <citation type="submission" date="2025-08" db="UniProtKB">
        <authorList>
            <consortium name="Ensembl"/>
        </authorList>
    </citation>
    <scope>IDENTIFICATION</scope>
</reference>
<name>A0A3B3Z7C7_9GOBI</name>
<evidence type="ECO:0000313" key="2">
    <source>
        <dbReference type="Ensembl" id="ENSPMGP00000000296.1"/>
    </source>
</evidence>
<dbReference type="Gene3D" id="2.30.42.10">
    <property type="match status" value="1"/>
</dbReference>
<dbReference type="PANTHER" id="PTHR46900">
    <property type="entry name" value="TYROSINE-PROTEIN PHOSPHATASE NON-RECEPTOR TYPE 13"/>
    <property type="match status" value="1"/>
</dbReference>
<dbReference type="GO" id="GO:0005634">
    <property type="term" value="C:nucleus"/>
    <property type="evidence" value="ECO:0007669"/>
    <property type="project" value="TreeGrafter"/>
</dbReference>
<dbReference type="InterPro" id="IPR001478">
    <property type="entry name" value="PDZ"/>
</dbReference>
<keyword evidence="3" id="KW-1185">Reference proteome</keyword>
<dbReference type="GO" id="GO:0004725">
    <property type="term" value="F:protein tyrosine phosphatase activity"/>
    <property type="evidence" value="ECO:0007669"/>
    <property type="project" value="TreeGrafter"/>
</dbReference>
<dbReference type="InterPro" id="IPR052074">
    <property type="entry name" value="NonRcpt_TyrProt_Phosphatase"/>
</dbReference>
<dbReference type="STRING" id="409849.ENSPMGP00000000296"/>
<dbReference type="PROSITE" id="PS50106">
    <property type="entry name" value="PDZ"/>
    <property type="match status" value="1"/>
</dbReference>
<dbReference type="GO" id="GO:0036312">
    <property type="term" value="F:phosphatidylinositol 3-kinase regulatory subunit binding"/>
    <property type="evidence" value="ECO:0007669"/>
    <property type="project" value="TreeGrafter"/>
</dbReference>
<dbReference type="Ensembl" id="ENSPMGT00000000311.1">
    <property type="protein sequence ID" value="ENSPMGP00000000296.1"/>
    <property type="gene ID" value="ENSPMGG00000000299.1"/>
</dbReference>
<dbReference type="SMART" id="SM00228">
    <property type="entry name" value="PDZ"/>
    <property type="match status" value="1"/>
</dbReference>
<proteinExistence type="predicted"/>